<sequence length="86" mass="9799">MLKESRRVFVIEQAIKGKITNRQAAEVLGLSERQVIRLKERMKAEGVAGLAHKNRGRMLFQVVQNFGVPRSLYFLRPIGQLCLTGF</sequence>
<protein>
    <submittedName>
        <fullName evidence="2">Transcriptional regulator, contains sigma factor-related N-terminal domain</fullName>
    </submittedName>
</protein>
<evidence type="ECO:0000313" key="2">
    <source>
        <dbReference type="EMBL" id="GAF25133.1"/>
    </source>
</evidence>
<dbReference type="EMBL" id="DF238840">
    <property type="protein sequence ID" value="GAF25133.1"/>
    <property type="molecule type" value="Genomic_DNA"/>
</dbReference>
<dbReference type="InterPro" id="IPR009057">
    <property type="entry name" value="Homeodomain-like_sf"/>
</dbReference>
<dbReference type="AlphaFoldDB" id="A0A0S6UAC7"/>
<evidence type="ECO:0000259" key="1">
    <source>
        <dbReference type="Pfam" id="PF13518"/>
    </source>
</evidence>
<dbReference type="RefSeq" id="WP_420897084.1">
    <property type="nucleotide sequence ID" value="NZ_DF238840.1"/>
</dbReference>
<gene>
    <name evidence="2" type="ORF">MTY_0463</name>
</gene>
<proteinExistence type="predicted"/>
<name>A0A0S6UAC7_NEOTH</name>
<dbReference type="SUPFAM" id="SSF46689">
    <property type="entry name" value="Homeodomain-like"/>
    <property type="match status" value="1"/>
</dbReference>
<accession>A0A0S6UAC7</accession>
<dbReference type="Proteomes" id="UP000063718">
    <property type="component" value="Unassembled WGS sequence"/>
</dbReference>
<feature type="domain" description="Insertion element IS150 protein InsJ-like helix-turn-helix" evidence="1">
    <location>
        <begin position="6"/>
        <end position="57"/>
    </location>
</feature>
<organism evidence="2">
    <name type="scientific">Moorella thermoacetica Y72</name>
    <dbReference type="NCBI Taxonomy" id="1325331"/>
    <lineage>
        <taxon>Bacteria</taxon>
        <taxon>Bacillati</taxon>
        <taxon>Bacillota</taxon>
        <taxon>Clostridia</taxon>
        <taxon>Neomoorellales</taxon>
        <taxon>Neomoorellaceae</taxon>
        <taxon>Neomoorella</taxon>
    </lineage>
</organism>
<dbReference type="InterPro" id="IPR055247">
    <property type="entry name" value="InsJ-like_HTH"/>
</dbReference>
<reference evidence="2" key="1">
    <citation type="journal article" date="2014" name="Gene">
        <title>Genome-guided analysis of transformation efficiency and carbon dioxide assimilation by Moorella thermoacetica Y72.</title>
        <authorList>
            <person name="Tsukahara K."/>
            <person name="Kita A."/>
            <person name="Nakashimada Y."/>
            <person name="Hoshino T."/>
            <person name="Murakami K."/>
        </authorList>
    </citation>
    <scope>NUCLEOTIDE SEQUENCE [LARGE SCALE GENOMIC DNA]</scope>
    <source>
        <strain evidence="2">Y72</strain>
    </source>
</reference>
<dbReference type="Pfam" id="PF13518">
    <property type="entry name" value="HTH_28"/>
    <property type="match status" value="1"/>
</dbReference>